<name>A0A378SU14_9MYCO</name>
<evidence type="ECO:0000313" key="3">
    <source>
        <dbReference type="Proteomes" id="UP000254291"/>
    </source>
</evidence>
<feature type="domain" description="Aminoglycoside phosphotransferase" evidence="1">
    <location>
        <begin position="62"/>
        <end position="254"/>
    </location>
</feature>
<gene>
    <name evidence="2" type="ORF">NCTC10742_05520</name>
</gene>
<dbReference type="AlphaFoldDB" id="A0A378SU14"/>
<dbReference type="GO" id="GO:0016740">
    <property type="term" value="F:transferase activity"/>
    <property type="evidence" value="ECO:0007669"/>
    <property type="project" value="UniProtKB-KW"/>
</dbReference>
<dbReference type="Proteomes" id="UP000254291">
    <property type="component" value="Unassembled WGS sequence"/>
</dbReference>
<sequence length="318" mass="34403">MTPAEVGERTRRATGAAVDAARELGLDVEHPVVLHDVFSVVVHLAPHPVVARIPVVLTAAADPAGQTARRQRELDVAAWLHAQGVPVVPPSALVPRSPIHRDGFVMTFWELADLAADHEPYRGVALRHSAQLHAALARYPRELPFLAPFNDGLPAMIAELHTVDLLTADDVDRARVEFDSLRAILADQKAFQAAFPGVTVQPIQGDAPSHNVIRTTSGIVFSDFEDICRGPVEWDLAMLGAAAVAEYDAAARDLGIRTVDPEVLRVMEYARRLQFIGCTTLVSQLRLLADGLGQALSEWRSTPVFGPGQVGRSQVGRS</sequence>
<proteinExistence type="predicted"/>
<dbReference type="RefSeq" id="WP_115328647.1">
    <property type="nucleotide sequence ID" value="NZ_JACKST010000008.1"/>
</dbReference>
<dbReference type="Pfam" id="PF01636">
    <property type="entry name" value="APH"/>
    <property type="match status" value="1"/>
</dbReference>
<protein>
    <submittedName>
        <fullName evidence="2">Phosphotransferase family protein</fullName>
    </submittedName>
</protein>
<evidence type="ECO:0000313" key="2">
    <source>
        <dbReference type="EMBL" id="STZ46250.1"/>
    </source>
</evidence>
<accession>A0A378SU14</accession>
<reference evidence="2 3" key="1">
    <citation type="submission" date="2018-06" db="EMBL/GenBank/DDBJ databases">
        <authorList>
            <consortium name="Pathogen Informatics"/>
            <person name="Doyle S."/>
        </authorList>
    </citation>
    <scope>NUCLEOTIDE SEQUENCE [LARGE SCALE GENOMIC DNA]</scope>
    <source>
        <strain evidence="2 3">NCTC10742</strain>
    </source>
</reference>
<dbReference type="InterPro" id="IPR002575">
    <property type="entry name" value="Aminoglycoside_PTrfase"/>
</dbReference>
<evidence type="ECO:0000259" key="1">
    <source>
        <dbReference type="Pfam" id="PF01636"/>
    </source>
</evidence>
<organism evidence="2 3">
    <name type="scientific">Mycolicibacterium gilvum</name>
    <dbReference type="NCBI Taxonomy" id="1804"/>
    <lineage>
        <taxon>Bacteria</taxon>
        <taxon>Bacillati</taxon>
        <taxon>Actinomycetota</taxon>
        <taxon>Actinomycetes</taxon>
        <taxon>Mycobacteriales</taxon>
        <taxon>Mycobacteriaceae</taxon>
        <taxon>Mycolicibacterium</taxon>
    </lineage>
</organism>
<keyword evidence="2" id="KW-0808">Transferase</keyword>
<dbReference type="EMBL" id="UGQM01000001">
    <property type="protein sequence ID" value="STZ46250.1"/>
    <property type="molecule type" value="Genomic_DNA"/>
</dbReference>
<dbReference type="InterPro" id="IPR011009">
    <property type="entry name" value="Kinase-like_dom_sf"/>
</dbReference>
<dbReference type="SUPFAM" id="SSF56112">
    <property type="entry name" value="Protein kinase-like (PK-like)"/>
    <property type="match status" value="1"/>
</dbReference>